<dbReference type="EMBL" id="FZMP01000206">
    <property type="protein sequence ID" value="SNQ62115.1"/>
    <property type="molecule type" value="Genomic_DNA"/>
</dbReference>
<evidence type="ECO:0000259" key="2">
    <source>
        <dbReference type="Pfam" id="PF13439"/>
    </source>
</evidence>
<gene>
    <name evidence="3" type="ORF">MNV_590048</name>
</gene>
<evidence type="ECO:0000313" key="3">
    <source>
        <dbReference type="EMBL" id="SNQ62115.1"/>
    </source>
</evidence>
<keyword evidence="4" id="KW-1185">Reference proteome</keyword>
<feature type="domain" description="Glycosyl transferase family 1" evidence="1">
    <location>
        <begin position="202"/>
        <end position="369"/>
    </location>
</feature>
<keyword evidence="3" id="KW-0328">Glycosyltransferase</keyword>
<dbReference type="InterPro" id="IPR001296">
    <property type="entry name" value="Glyco_trans_1"/>
</dbReference>
<dbReference type="EC" id="2.4.-.-" evidence="3"/>
<dbReference type="SUPFAM" id="SSF53756">
    <property type="entry name" value="UDP-Glycosyltransferase/glycogen phosphorylase"/>
    <property type="match status" value="1"/>
</dbReference>
<dbReference type="Pfam" id="PF00534">
    <property type="entry name" value="Glycos_transf_1"/>
    <property type="match status" value="1"/>
</dbReference>
<accession>A0A284VS57</accession>
<evidence type="ECO:0000313" key="4">
    <source>
        <dbReference type="Proteomes" id="UP000218615"/>
    </source>
</evidence>
<protein>
    <submittedName>
        <fullName evidence="3">Putative enzyme</fullName>
        <ecNumber evidence="3">2.4.-.-</ecNumber>
    </submittedName>
</protein>
<dbReference type="Proteomes" id="UP000218615">
    <property type="component" value="Unassembled WGS sequence"/>
</dbReference>
<dbReference type="PANTHER" id="PTHR45947:SF3">
    <property type="entry name" value="SULFOQUINOVOSYL TRANSFERASE SQD2"/>
    <property type="match status" value="1"/>
</dbReference>
<dbReference type="GO" id="GO:0016757">
    <property type="term" value="F:glycosyltransferase activity"/>
    <property type="evidence" value="ECO:0007669"/>
    <property type="project" value="UniProtKB-KW"/>
</dbReference>
<dbReference type="PANTHER" id="PTHR45947">
    <property type="entry name" value="SULFOQUINOVOSYL TRANSFERASE SQD2"/>
    <property type="match status" value="1"/>
</dbReference>
<organism evidence="3 4">
    <name type="scientific">Candidatus Methanoperedens nitratireducens</name>
    <dbReference type="NCBI Taxonomy" id="1392998"/>
    <lineage>
        <taxon>Archaea</taxon>
        <taxon>Methanobacteriati</taxon>
        <taxon>Methanobacteriota</taxon>
        <taxon>Stenosarchaea group</taxon>
        <taxon>Methanomicrobia</taxon>
        <taxon>Methanosarcinales</taxon>
        <taxon>ANME-2 cluster</taxon>
        <taxon>Candidatus Methanoperedentaceae</taxon>
        <taxon>Candidatus Methanoperedens</taxon>
    </lineage>
</organism>
<dbReference type="CDD" id="cd03801">
    <property type="entry name" value="GT4_PimA-like"/>
    <property type="match status" value="1"/>
</dbReference>
<dbReference type="InterPro" id="IPR028098">
    <property type="entry name" value="Glyco_trans_4-like_N"/>
</dbReference>
<keyword evidence="3" id="KW-0808">Transferase</keyword>
<dbReference type="RefSeq" id="WP_096206723.1">
    <property type="nucleotide sequence ID" value="NZ_FZMP01000206.1"/>
</dbReference>
<reference evidence="4" key="1">
    <citation type="submission" date="2017-06" db="EMBL/GenBank/DDBJ databases">
        <authorList>
            <person name="Cremers G."/>
        </authorList>
    </citation>
    <scope>NUCLEOTIDE SEQUENCE [LARGE SCALE GENOMIC DNA]</scope>
</reference>
<dbReference type="InterPro" id="IPR050194">
    <property type="entry name" value="Glycosyltransferase_grp1"/>
</dbReference>
<name>A0A284VS57_9EURY</name>
<evidence type="ECO:0000259" key="1">
    <source>
        <dbReference type="Pfam" id="PF00534"/>
    </source>
</evidence>
<proteinExistence type="predicted"/>
<feature type="domain" description="Glycosyltransferase subfamily 4-like N-terminal" evidence="2">
    <location>
        <begin position="15"/>
        <end position="194"/>
    </location>
</feature>
<dbReference type="Gene3D" id="3.40.50.2000">
    <property type="entry name" value="Glycogen Phosphorylase B"/>
    <property type="match status" value="2"/>
</dbReference>
<dbReference type="AlphaFoldDB" id="A0A284VS57"/>
<dbReference type="OrthoDB" id="132546at2157"/>
<sequence>MTSICFITYEYPPQIGGEAAYTSGLASALNDMGNDITVITTTSGKSMDISKEGDIRVIRLPKSRVLPKMLSFSIDARKILENGAPGKIDIIHNTSDYNGIIIPGNKKKTPVIATIHHPYAEERRIYRASTSNIEYFKYAIHRKIDYLEYNSKLLCRKSDRLIAVSNYTAKSVTAEYGIQPDKLSIIPNAVDINRFNPDIDGTEIRKKLGIAAEKVILFVGRLDFQKGIEYLISAFSKIVKEFPEAKLIVVGDGPLKNNVRAAINESGLSKSVFLMGRTDTDDLPKIYAACDLFVVPSLMEGFGIVYLEAMASGKACIGANIGGVEDAIVDGHTGLLVPPADSDSIYCAIKKLLSDEDTLARFGKEGRKRVLENFTWKKVAAQTLEVYNKASGSV</sequence>
<dbReference type="Pfam" id="PF13439">
    <property type="entry name" value="Glyco_transf_4"/>
    <property type="match status" value="1"/>
</dbReference>